<reference evidence="6 7" key="1">
    <citation type="submission" date="2016-01" db="EMBL/GenBank/DDBJ databases">
        <title>The new phylogeny of the genus Mycobacterium.</title>
        <authorList>
            <person name="Tarcisio F."/>
            <person name="Conor M."/>
            <person name="Antonella G."/>
            <person name="Elisabetta G."/>
            <person name="Giulia F.S."/>
            <person name="Sara T."/>
            <person name="Anna F."/>
            <person name="Clotilde B."/>
            <person name="Roberto B."/>
            <person name="Veronica D.S."/>
            <person name="Fabio R."/>
            <person name="Monica P."/>
            <person name="Olivier J."/>
            <person name="Enrico T."/>
            <person name="Nicola S."/>
        </authorList>
    </citation>
    <scope>NUCLEOTIDE SEQUENCE [LARGE SCALE GENOMIC DNA]</scope>
    <source>
        <strain evidence="6 7">DSM 44616</strain>
    </source>
</reference>
<sequence length="363" mass="39746">MAKRELTAPVTAAAPESLAEFLCRPGEQRLIWVRSSPGLPAPVAWRLARFVAFSRPRTCVPGMLAFYFASVVSGQVPLRALIVGMVVSYHIGAIANLYNMYTDIVEDNENIPSRVFELGRYGRDRLLRDTHLLTAAVFVSSLLVNPYFAGLTLLALVGCQQYSFRPFRMKARPRVGILYFANAVAYPYLSAALAGDGKLHAFLEPEYRALAIYLFVWFCAKGLIKNVPDYDGDKRVNVTTSATLSASRRNAALVAATATVLVYAAVAVPVALDVVGRKFLLALVWLPVACFQGWRLVRAGEEKSRNDMLRDDMFVSVGYLSTLILVERPSLSSASVVAAGIAIMVLSDQLGLDTRRAEDFGAP</sequence>
<keyword evidence="2 5" id="KW-0812">Transmembrane</keyword>
<dbReference type="InterPro" id="IPR044878">
    <property type="entry name" value="UbiA_sf"/>
</dbReference>
<keyword evidence="3 5" id="KW-1133">Transmembrane helix</keyword>
<feature type="transmembrane region" description="Helical" evidence="5">
    <location>
        <begin position="251"/>
        <end position="272"/>
    </location>
</feature>
<comment type="subcellular location">
    <subcellularLocation>
        <location evidence="1">Membrane</location>
        <topology evidence="1">Multi-pass membrane protein</topology>
    </subcellularLocation>
</comment>
<keyword evidence="7" id="KW-1185">Reference proteome</keyword>
<keyword evidence="4 5" id="KW-0472">Membrane</keyword>
<name>A0AAJ3NTN8_9MYCO</name>
<feature type="transmembrane region" description="Helical" evidence="5">
    <location>
        <begin position="177"/>
        <end position="195"/>
    </location>
</feature>
<dbReference type="Gene3D" id="1.10.357.140">
    <property type="entry name" value="UbiA prenyltransferase"/>
    <property type="match status" value="1"/>
</dbReference>
<comment type="caution">
    <text evidence="6">The sequence shown here is derived from an EMBL/GenBank/DDBJ whole genome shotgun (WGS) entry which is preliminary data.</text>
</comment>
<dbReference type="Pfam" id="PF01040">
    <property type="entry name" value="UbiA"/>
    <property type="match status" value="1"/>
</dbReference>
<feature type="transmembrane region" description="Helical" evidence="5">
    <location>
        <begin position="132"/>
        <end position="157"/>
    </location>
</feature>
<evidence type="ECO:0008006" key="8">
    <source>
        <dbReference type="Google" id="ProtNLM"/>
    </source>
</evidence>
<dbReference type="Proteomes" id="UP000193387">
    <property type="component" value="Unassembled WGS sequence"/>
</dbReference>
<gene>
    <name evidence="6" type="ORF">AWC23_00855</name>
</gene>
<evidence type="ECO:0000313" key="6">
    <source>
        <dbReference type="EMBL" id="ORW73890.1"/>
    </source>
</evidence>
<dbReference type="RefSeq" id="WP_085254416.1">
    <property type="nucleotide sequence ID" value="NZ_AP022573.1"/>
</dbReference>
<feature type="transmembrane region" description="Helical" evidence="5">
    <location>
        <begin position="207"/>
        <end position="224"/>
    </location>
</feature>
<dbReference type="InterPro" id="IPR000537">
    <property type="entry name" value="UbiA_prenyltransferase"/>
</dbReference>
<evidence type="ECO:0000313" key="7">
    <source>
        <dbReference type="Proteomes" id="UP000193387"/>
    </source>
</evidence>
<organism evidence="6 7">
    <name type="scientific">Mycobacterium saskatchewanense</name>
    <dbReference type="NCBI Taxonomy" id="220927"/>
    <lineage>
        <taxon>Bacteria</taxon>
        <taxon>Bacillati</taxon>
        <taxon>Actinomycetota</taxon>
        <taxon>Actinomycetes</taxon>
        <taxon>Mycobacteriales</taxon>
        <taxon>Mycobacteriaceae</taxon>
        <taxon>Mycobacterium</taxon>
        <taxon>Mycobacterium simiae complex</taxon>
    </lineage>
</organism>
<evidence type="ECO:0000256" key="4">
    <source>
        <dbReference type="ARBA" id="ARBA00023136"/>
    </source>
</evidence>
<dbReference type="GO" id="GO:0016020">
    <property type="term" value="C:membrane"/>
    <property type="evidence" value="ECO:0007669"/>
    <property type="project" value="UniProtKB-SubCell"/>
</dbReference>
<dbReference type="EMBL" id="LQPR01000012">
    <property type="protein sequence ID" value="ORW73890.1"/>
    <property type="molecule type" value="Genomic_DNA"/>
</dbReference>
<proteinExistence type="predicted"/>
<evidence type="ECO:0000256" key="5">
    <source>
        <dbReference type="SAM" id="Phobius"/>
    </source>
</evidence>
<protein>
    <recommendedName>
        <fullName evidence="8">Prenyltransferase</fullName>
    </recommendedName>
</protein>
<accession>A0AAJ3NTN8</accession>
<dbReference type="AlphaFoldDB" id="A0AAJ3NTN8"/>
<evidence type="ECO:0000256" key="3">
    <source>
        <dbReference type="ARBA" id="ARBA00022989"/>
    </source>
</evidence>
<evidence type="ECO:0000256" key="2">
    <source>
        <dbReference type="ARBA" id="ARBA00022692"/>
    </source>
</evidence>
<evidence type="ECO:0000256" key="1">
    <source>
        <dbReference type="ARBA" id="ARBA00004141"/>
    </source>
</evidence>
<dbReference type="GO" id="GO:0016765">
    <property type="term" value="F:transferase activity, transferring alkyl or aryl (other than methyl) groups"/>
    <property type="evidence" value="ECO:0007669"/>
    <property type="project" value="InterPro"/>
</dbReference>
<feature type="transmembrane region" description="Helical" evidence="5">
    <location>
        <begin position="80"/>
        <end position="98"/>
    </location>
</feature>